<dbReference type="AlphaFoldDB" id="A0A0R2NRZ6"/>
<proteinExistence type="predicted"/>
<protein>
    <recommendedName>
        <fullName evidence="1">DUF4097 domain-containing protein</fullName>
    </recommendedName>
</protein>
<reference evidence="2 3" key="1">
    <citation type="journal article" date="2015" name="Genome Announc.">
        <title>Expanding the biotechnology potential of lactobacilli through comparative genomics of 213 strains and associated genera.</title>
        <authorList>
            <person name="Sun Z."/>
            <person name="Harris H.M."/>
            <person name="McCann A."/>
            <person name="Guo C."/>
            <person name="Argimon S."/>
            <person name="Zhang W."/>
            <person name="Yang X."/>
            <person name="Jeffery I.B."/>
            <person name="Cooney J.C."/>
            <person name="Kagawa T.F."/>
            <person name="Liu W."/>
            <person name="Song Y."/>
            <person name="Salvetti E."/>
            <person name="Wrobel A."/>
            <person name="Rasinkangas P."/>
            <person name="Parkhill J."/>
            <person name="Rea M.C."/>
            <person name="O'Sullivan O."/>
            <person name="Ritari J."/>
            <person name="Douillard F.P."/>
            <person name="Paul Ross R."/>
            <person name="Yang R."/>
            <person name="Briner A.E."/>
            <person name="Felis G.E."/>
            <person name="de Vos W.M."/>
            <person name="Barrangou R."/>
            <person name="Klaenhammer T.R."/>
            <person name="Caufield P.W."/>
            <person name="Cui Y."/>
            <person name="Zhang H."/>
            <person name="O'Toole P.W."/>
        </authorList>
    </citation>
    <scope>NUCLEOTIDE SEQUENCE [LARGE SCALE GENOMIC DNA]</scope>
    <source>
        <strain evidence="2 3">DSM 21115</strain>
    </source>
</reference>
<evidence type="ECO:0000313" key="3">
    <source>
        <dbReference type="Proteomes" id="UP000050920"/>
    </source>
</evidence>
<dbReference type="Gene3D" id="2.160.20.120">
    <property type="match status" value="1"/>
</dbReference>
<dbReference type="NCBIfam" id="NF038403">
    <property type="entry name" value="perm_prefix_1"/>
    <property type="match status" value="1"/>
</dbReference>
<accession>A0A0R2NRZ6</accession>
<dbReference type="EMBL" id="AYGX02000043">
    <property type="protein sequence ID" value="KRO28430.1"/>
    <property type="molecule type" value="Genomic_DNA"/>
</dbReference>
<name>A0A0R2NRZ6_9LACO</name>
<evidence type="ECO:0000313" key="2">
    <source>
        <dbReference type="EMBL" id="KRO28430.1"/>
    </source>
</evidence>
<dbReference type="RefSeq" id="WP_024624146.1">
    <property type="nucleotide sequence ID" value="NZ_AYGX02000043.1"/>
</dbReference>
<comment type="caution">
    <text evidence="2">The sequence shown here is derived from an EMBL/GenBank/DDBJ whole genome shotgun (WGS) entry which is preliminary data.</text>
</comment>
<dbReference type="InterPro" id="IPR025164">
    <property type="entry name" value="Toastrack_DUF4097"/>
</dbReference>
<dbReference type="Pfam" id="PF13349">
    <property type="entry name" value="DUF4097"/>
    <property type="match status" value="1"/>
</dbReference>
<feature type="domain" description="DUF4097" evidence="1">
    <location>
        <begin position="195"/>
        <end position="453"/>
    </location>
</feature>
<sequence length="455" mass="48739">MSEKIEQLVAMRLSSYFKNQPDTPALAELKTELATDLNEAANDKHASGLDAEAAVAEAFSDFGDINALIAQVQQENGNDQHLHEHRVSMDDDSFKVDDGETLKIDRSGVYLKGGDAFTANADGVSINHGAIKADANGFKLGNVVFNEDGININGKPVSMPDFEPTFPTLNLAGEYHDSLNLVNEQHFDVAALQHVTVAYRSARVKIMPTRGANDEIIVREYMNHNNTTYHAQITQQGDTLAIDQGKFPFLIPLRVHVQILIPSVYAGNLTVENRSGALLVAGLTKLQVVNLRIVSGDCRVANVQAQAMSADITSGNFAYNDGRVTDQLGMLVKSGRIRLSRVQAGQFTVSATSGTIQGNALRGGGSWTAKTGALKLGFAAIDGNINLNAKSGTIKVAVPEDASYQYELEAHSGHVSAPKNGVSGHTADGYQTGQVGQTAPYKIIGRTTSGSIRLY</sequence>
<dbReference type="Proteomes" id="UP000050920">
    <property type="component" value="Unassembled WGS sequence"/>
</dbReference>
<evidence type="ECO:0000259" key="1">
    <source>
        <dbReference type="Pfam" id="PF13349"/>
    </source>
</evidence>
<gene>
    <name evidence="2" type="ORF">DY78_GL002425</name>
</gene>
<organism evidence="2 3">
    <name type="scientific">Lactiplantibacillus fabifermentans DSM 21115</name>
    <dbReference type="NCBI Taxonomy" id="1413187"/>
    <lineage>
        <taxon>Bacteria</taxon>
        <taxon>Bacillati</taxon>
        <taxon>Bacillota</taxon>
        <taxon>Bacilli</taxon>
        <taxon>Lactobacillales</taxon>
        <taxon>Lactobacillaceae</taxon>
        <taxon>Lactiplantibacillus</taxon>
    </lineage>
</organism>
<dbReference type="InterPro" id="IPR047928">
    <property type="entry name" value="Perm_prefix_1"/>
</dbReference>
<keyword evidence="3" id="KW-1185">Reference proteome</keyword>